<dbReference type="InterPro" id="IPR015878">
    <property type="entry name" value="Ado_hCys_hydrolase_NAD-bd"/>
</dbReference>
<feature type="region of interest" description="Disordered" evidence="1">
    <location>
        <begin position="1"/>
        <end position="23"/>
    </location>
</feature>
<dbReference type="EMBL" id="VRSV01000001">
    <property type="protein sequence ID" value="TXK12052.1"/>
    <property type="molecule type" value="Genomic_DNA"/>
</dbReference>
<name>A0A5C8HZA6_9MICO</name>
<dbReference type="InterPro" id="IPR036291">
    <property type="entry name" value="NAD(P)-bd_dom_sf"/>
</dbReference>
<dbReference type="OrthoDB" id="5058737at2"/>
<protein>
    <recommendedName>
        <fullName evidence="2">S-adenosyl-L-homocysteine hydrolase NAD binding domain-containing protein</fullName>
    </recommendedName>
</protein>
<comment type="caution">
    <text evidence="3">The sequence shown here is derived from an EMBL/GenBank/DDBJ whole genome shotgun (WGS) entry which is preliminary data.</text>
</comment>
<feature type="compositionally biased region" description="Basic and acidic residues" evidence="1">
    <location>
        <begin position="1"/>
        <end position="12"/>
    </location>
</feature>
<evidence type="ECO:0000313" key="4">
    <source>
        <dbReference type="Proteomes" id="UP000321034"/>
    </source>
</evidence>
<dbReference type="Gene3D" id="3.40.50.720">
    <property type="entry name" value="NAD(P)-binding Rossmann-like Domain"/>
    <property type="match status" value="1"/>
</dbReference>
<proteinExistence type="predicted"/>
<organism evidence="3 4">
    <name type="scientific">Microbacterium hatanonis</name>
    <dbReference type="NCBI Taxonomy" id="404366"/>
    <lineage>
        <taxon>Bacteria</taxon>
        <taxon>Bacillati</taxon>
        <taxon>Actinomycetota</taxon>
        <taxon>Actinomycetes</taxon>
        <taxon>Micrococcales</taxon>
        <taxon>Microbacteriaceae</taxon>
        <taxon>Microbacterium</taxon>
    </lineage>
</organism>
<dbReference type="Pfam" id="PF00670">
    <property type="entry name" value="AdoHcyase_NAD"/>
    <property type="match status" value="1"/>
</dbReference>
<gene>
    <name evidence="3" type="ORF">FVP77_00725</name>
</gene>
<evidence type="ECO:0000256" key="1">
    <source>
        <dbReference type="SAM" id="MobiDB-lite"/>
    </source>
</evidence>
<reference evidence="3 4" key="1">
    <citation type="submission" date="2019-08" db="EMBL/GenBank/DDBJ databases">
        <authorList>
            <person name="Dong K."/>
        </authorList>
    </citation>
    <scope>NUCLEOTIDE SEQUENCE [LARGE SCALE GENOMIC DNA]</scope>
    <source>
        <strain evidence="3 4">JCM14558</strain>
    </source>
</reference>
<evidence type="ECO:0000313" key="3">
    <source>
        <dbReference type="EMBL" id="TXK12052.1"/>
    </source>
</evidence>
<sequence>MLRGGLADEVRRPNGGRGAGGPSVWSVSITLPPAPPDALGVRLPISARLSAGAPAGSAVWGGSLPALPRALADAVAGTWGATITVDAGGADPLALPGFGAAFAQARADQVVRAFSRRTNLVLAGATTAVVGAGPISDALAAALIRIGSRVVRVSDDPVTRLRAHLAGIGIADVGALPEATRRAHYVVATAEGHEPIDPAGVEAVLIDASLGGTGIVPTDGPALRPHVRRAGDRGATLVDAPPPFPDDLDTGDGLAWRLADLVVALSLLVTANGGDLAAADALLAREVIA</sequence>
<dbReference type="SUPFAM" id="SSF51735">
    <property type="entry name" value="NAD(P)-binding Rossmann-fold domains"/>
    <property type="match status" value="1"/>
</dbReference>
<dbReference type="Proteomes" id="UP000321034">
    <property type="component" value="Unassembled WGS sequence"/>
</dbReference>
<accession>A0A5C8HZA6</accession>
<evidence type="ECO:0000259" key="2">
    <source>
        <dbReference type="Pfam" id="PF00670"/>
    </source>
</evidence>
<dbReference type="AlphaFoldDB" id="A0A5C8HZA6"/>
<feature type="domain" description="S-adenosyl-L-homocysteine hydrolase NAD binding" evidence="2">
    <location>
        <begin position="109"/>
        <end position="192"/>
    </location>
</feature>
<keyword evidence="4" id="KW-1185">Reference proteome</keyword>